<sequence length="238" mass="27612">MHLELRFRVLINNHPDSTDSNCEDYEYDLAMHICNCADLDDGMYLNLRPCNLRLNDNNNEFATKADREGRRGRELILGIKIVAEKAYFCCIRPSEEYFKELFDGLPKCSEVTLLKYPETGYSLDKLDERGLFLQCLNSFRSEVFSLERVFHVGDAQETRTVFYKMFDFGGTVEWVMKTIIVLDNLIAGCYDKLAPKQKALMGNYTSANQDSYDIRIKEKYESYFECGSSRCKDRSTSN</sequence>
<evidence type="ECO:0000313" key="1">
    <source>
        <dbReference type="EMBL" id="KXN68570.1"/>
    </source>
</evidence>
<keyword evidence="2" id="KW-1185">Reference proteome</keyword>
<organism evidence="1 2">
    <name type="scientific">Conidiobolus coronatus (strain ATCC 28846 / CBS 209.66 / NRRL 28638)</name>
    <name type="common">Delacroixia coronata</name>
    <dbReference type="NCBI Taxonomy" id="796925"/>
    <lineage>
        <taxon>Eukaryota</taxon>
        <taxon>Fungi</taxon>
        <taxon>Fungi incertae sedis</taxon>
        <taxon>Zoopagomycota</taxon>
        <taxon>Entomophthoromycotina</taxon>
        <taxon>Entomophthoromycetes</taxon>
        <taxon>Entomophthorales</taxon>
        <taxon>Ancylistaceae</taxon>
        <taxon>Conidiobolus</taxon>
    </lineage>
</organism>
<protein>
    <submittedName>
        <fullName evidence="1">Uncharacterized protein</fullName>
    </submittedName>
</protein>
<dbReference type="Proteomes" id="UP000070444">
    <property type="component" value="Unassembled WGS sequence"/>
</dbReference>
<name>A0A137P0F1_CONC2</name>
<accession>A0A137P0F1</accession>
<evidence type="ECO:0000313" key="2">
    <source>
        <dbReference type="Proteomes" id="UP000070444"/>
    </source>
</evidence>
<reference evidence="1 2" key="1">
    <citation type="journal article" date="2015" name="Genome Biol. Evol.">
        <title>Phylogenomic analyses indicate that early fungi evolved digesting cell walls of algal ancestors of land plants.</title>
        <authorList>
            <person name="Chang Y."/>
            <person name="Wang S."/>
            <person name="Sekimoto S."/>
            <person name="Aerts A.L."/>
            <person name="Choi C."/>
            <person name="Clum A."/>
            <person name="LaButti K.M."/>
            <person name="Lindquist E.A."/>
            <person name="Yee Ngan C."/>
            <person name="Ohm R.A."/>
            <person name="Salamov A.A."/>
            <person name="Grigoriev I.V."/>
            <person name="Spatafora J.W."/>
            <person name="Berbee M.L."/>
        </authorList>
    </citation>
    <scope>NUCLEOTIDE SEQUENCE [LARGE SCALE GENOMIC DNA]</scope>
    <source>
        <strain evidence="1 2">NRRL 28638</strain>
    </source>
</reference>
<dbReference type="EMBL" id="KQ964570">
    <property type="protein sequence ID" value="KXN68570.1"/>
    <property type="molecule type" value="Genomic_DNA"/>
</dbReference>
<dbReference type="AlphaFoldDB" id="A0A137P0F1"/>
<proteinExistence type="predicted"/>
<gene>
    <name evidence="1" type="ORF">CONCODRAFT_9166</name>
</gene>